<evidence type="ECO:0000256" key="3">
    <source>
        <dbReference type="ARBA" id="ARBA00022827"/>
    </source>
</evidence>
<reference evidence="7 8" key="1">
    <citation type="submission" date="2019-06" db="EMBL/GenBank/DDBJ databases">
        <title>Sequencing the genomes of 1000 actinobacteria strains.</title>
        <authorList>
            <person name="Klenk H.-P."/>
        </authorList>
    </citation>
    <scope>NUCLEOTIDE SEQUENCE [LARGE SCALE GENOMIC DNA]</scope>
    <source>
        <strain evidence="7 8">DSM 44819</strain>
    </source>
</reference>
<accession>A0A542XNW4</accession>
<dbReference type="EMBL" id="BOQM01000031">
    <property type="protein sequence ID" value="GIM87137.1"/>
    <property type="molecule type" value="Genomic_DNA"/>
</dbReference>
<evidence type="ECO:0000256" key="2">
    <source>
        <dbReference type="ARBA" id="ARBA00022630"/>
    </source>
</evidence>
<sequence length="524" mass="57315">MAESTVPVLIVGGGMAGLSCAAFLGLHGVRALLVERHAGTSIEPRAIGQHPRTLEHLYPLGVVEEIRTSPGVRCDNWRIVVGEGFGGAELESRQPQLDVSDLSPVGWGTATQQQIEPILRRSAVTHGARLMFRTELVSYEQRRDDVTAVLRDLRTGAERTVRARYLVAADGHRATIRRAEGVGTHSVHERWNRVLHHSLNIVFDADLSSVVPSSEALLYYLRRDDIARTFVTTEFPDRHVLGVEAAAPLPTAECVDIVRAVVGIPDLPVRVVSQHTWQMAAFVADRYRVGRVLFVGDSAHVIPPTGGWGGNTAIGDAAELSWKLAAQVRGEANDTLLDSYEAERRPVAEALVGQSLRNYVTRIAPHEGLDGLPPDTDPVALTFGFRYRSSAVADDGPELPDPPDHRRVFDPGQVAGVPGARAPYVRLGGGRSTLDVFGRDWVLLCGDDRWNVTVPGVRAYRVAGPQQQRQRQRFTQAYRIDADGAALVRPDGVLAWKSVHAVDEPAARVATVLDHLLTGRYDRR</sequence>
<feature type="transmembrane region" description="Helical" evidence="4">
    <location>
        <begin position="6"/>
        <end position="26"/>
    </location>
</feature>
<evidence type="ECO:0000256" key="4">
    <source>
        <dbReference type="SAM" id="Phobius"/>
    </source>
</evidence>
<evidence type="ECO:0000259" key="5">
    <source>
        <dbReference type="Pfam" id="PF01494"/>
    </source>
</evidence>
<dbReference type="Proteomes" id="UP000677457">
    <property type="component" value="Unassembled WGS sequence"/>
</dbReference>
<dbReference type="SUPFAM" id="SSF51905">
    <property type="entry name" value="FAD/NAD(P)-binding domain"/>
    <property type="match status" value="1"/>
</dbReference>
<dbReference type="Gene3D" id="3.50.50.60">
    <property type="entry name" value="FAD/NAD(P)-binding domain"/>
    <property type="match status" value="1"/>
</dbReference>
<keyword evidence="4" id="KW-1133">Transmembrane helix</keyword>
<evidence type="ECO:0000256" key="1">
    <source>
        <dbReference type="ARBA" id="ARBA00001974"/>
    </source>
</evidence>
<name>A0A542XNW4_SALAC</name>
<dbReference type="InterPro" id="IPR002938">
    <property type="entry name" value="FAD-bd"/>
</dbReference>
<dbReference type="PANTHER" id="PTHR43004">
    <property type="entry name" value="TRK SYSTEM POTASSIUM UPTAKE PROTEIN"/>
    <property type="match status" value="1"/>
</dbReference>
<comment type="caution">
    <text evidence="7">The sequence shown here is derived from an EMBL/GenBank/DDBJ whole genome shotgun (WGS) entry which is preliminary data.</text>
</comment>
<dbReference type="AlphaFoldDB" id="A0A542XNW4"/>
<dbReference type="Pfam" id="PF21274">
    <property type="entry name" value="Rng_hyd_C"/>
    <property type="match status" value="1"/>
</dbReference>
<keyword evidence="3" id="KW-0274">FAD</keyword>
<comment type="cofactor">
    <cofactor evidence="1">
        <name>FAD</name>
        <dbReference type="ChEBI" id="CHEBI:57692"/>
    </cofactor>
</comment>
<dbReference type="GeneID" id="93771949"/>
<organism evidence="7 8">
    <name type="scientific">Salinispora arenicola</name>
    <dbReference type="NCBI Taxonomy" id="168697"/>
    <lineage>
        <taxon>Bacteria</taxon>
        <taxon>Bacillati</taxon>
        <taxon>Actinomycetota</taxon>
        <taxon>Actinomycetes</taxon>
        <taxon>Micromonosporales</taxon>
        <taxon>Micromonosporaceae</taxon>
        <taxon>Salinispora</taxon>
    </lineage>
</organism>
<keyword evidence="4" id="KW-0812">Transmembrane</keyword>
<dbReference type="GO" id="GO:0071949">
    <property type="term" value="F:FAD binding"/>
    <property type="evidence" value="ECO:0007669"/>
    <property type="project" value="InterPro"/>
</dbReference>
<dbReference type="Proteomes" id="UP000315983">
    <property type="component" value="Unassembled WGS sequence"/>
</dbReference>
<evidence type="ECO:0000313" key="8">
    <source>
        <dbReference type="Proteomes" id="UP000315983"/>
    </source>
</evidence>
<evidence type="ECO:0000313" key="6">
    <source>
        <dbReference type="EMBL" id="GIM87137.1"/>
    </source>
</evidence>
<keyword evidence="2" id="KW-0285">Flavoprotein</keyword>
<dbReference type="PANTHER" id="PTHR43004:SF19">
    <property type="entry name" value="BINDING MONOOXYGENASE, PUTATIVE (JCVI)-RELATED"/>
    <property type="match status" value="1"/>
</dbReference>
<dbReference type="Pfam" id="PF01494">
    <property type="entry name" value="FAD_binding_3"/>
    <property type="match status" value="1"/>
</dbReference>
<dbReference type="InterPro" id="IPR036188">
    <property type="entry name" value="FAD/NAD-bd_sf"/>
</dbReference>
<proteinExistence type="predicted"/>
<dbReference type="Gene3D" id="3.30.9.10">
    <property type="entry name" value="D-Amino Acid Oxidase, subunit A, domain 2"/>
    <property type="match status" value="1"/>
</dbReference>
<keyword evidence="4" id="KW-0472">Membrane</keyword>
<dbReference type="EMBL" id="VFOL01000001">
    <property type="protein sequence ID" value="TQL37546.1"/>
    <property type="molecule type" value="Genomic_DNA"/>
</dbReference>
<dbReference type="PRINTS" id="PR00420">
    <property type="entry name" value="RNGMNOXGNASE"/>
</dbReference>
<dbReference type="RefSeq" id="WP_018801673.1">
    <property type="nucleotide sequence ID" value="NZ_BOQM01000031.1"/>
</dbReference>
<gene>
    <name evidence="7" type="ORF">FB564_2709</name>
    <name evidence="6" type="ORF">Sar04_38730</name>
</gene>
<protein>
    <submittedName>
        <fullName evidence="6 7">FAD-dependent oxidoreductase</fullName>
    </submittedName>
</protein>
<dbReference type="Gene3D" id="3.40.30.120">
    <property type="match status" value="1"/>
</dbReference>
<keyword evidence="9" id="KW-1185">Reference proteome</keyword>
<dbReference type="GO" id="GO:0016709">
    <property type="term" value="F:oxidoreductase activity, acting on paired donors, with incorporation or reduction of molecular oxygen, NAD(P)H as one donor, and incorporation of one atom of oxygen"/>
    <property type="evidence" value="ECO:0007669"/>
    <property type="project" value="UniProtKB-ARBA"/>
</dbReference>
<feature type="domain" description="FAD-binding" evidence="5">
    <location>
        <begin position="6"/>
        <end position="354"/>
    </location>
</feature>
<dbReference type="InterPro" id="IPR050641">
    <property type="entry name" value="RIFMO-like"/>
</dbReference>
<reference evidence="6 9" key="2">
    <citation type="submission" date="2021-03" db="EMBL/GenBank/DDBJ databases">
        <title>Whole genome shotgun sequence of Salinispora arenicola NBRC 105043.</title>
        <authorList>
            <person name="Komaki H."/>
            <person name="Tamura T."/>
        </authorList>
    </citation>
    <scope>NUCLEOTIDE SEQUENCE [LARGE SCALE GENOMIC DNA]</scope>
    <source>
        <strain evidence="6 9">NBRC 105043</strain>
    </source>
</reference>
<evidence type="ECO:0000313" key="9">
    <source>
        <dbReference type="Proteomes" id="UP000677457"/>
    </source>
</evidence>
<evidence type="ECO:0000313" key="7">
    <source>
        <dbReference type="EMBL" id="TQL37546.1"/>
    </source>
</evidence>